<protein>
    <submittedName>
        <fullName evidence="1">Uncharacterized protein</fullName>
    </submittedName>
</protein>
<dbReference type="EMBL" id="VYZN01000079">
    <property type="protein sequence ID" value="KAE9523539.1"/>
    <property type="molecule type" value="Genomic_DNA"/>
</dbReference>
<dbReference type="AlphaFoldDB" id="A0A6G0SYY6"/>
<reference evidence="1 2" key="1">
    <citation type="submission" date="2019-08" db="EMBL/GenBank/DDBJ databases">
        <title>The genome of the soybean aphid Biotype 1, its phylome, world population structure and adaptation to the North American continent.</title>
        <authorList>
            <person name="Giordano R."/>
            <person name="Donthu R.K."/>
            <person name="Hernandez A.G."/>
            <person name="Wright C.L."/>
            <person name="Zimin A.V."/>
        </authorList>
    </citation>
    <scope>NUCLEOTIDE SEQUENCE [LARGE SCALE GENOMIC DNA]</scope>
    <source>
        <tissue evidence="1">Whole aphids</tissue>
    </source>
</reference>
<name>A0A6G0SYY6_APHGL</name>
<comment type="caution">
    <text evidence="1">The sequence shown here is derived from an EMBL/GenBank/DDBJ whole genome shotgun (WGS) entry which is preliminary data.</text>
</comment>
<proteinExistence type="predicted"/>
<gene>
    <name evidence="1" type="ORF">AGLY_016091</name>
</gene>
<accession>A0A6G0SYY6</accession>
<evidence type="ECO:0000313" key="2">
    <source>
        <dbReference type="Proteomes" id="UP000475862"/>
    </source>
</evidence>
<organism evidence="1 2">
    <name type="scientific">Aphis glycines</name>
    <name type="common">Soybean aphid</name>
    <dbReference type="NCBI Taxonomy" id="307491"/>
    <lineage>
        <taxon>Eukaryota</taxon>
        <taxon>Metazoa</taxon>
        <taxon>Ecdysozoa</taxon>
        <taxon>Arthropoda</taxon>
        <taxon>Hexapoda</taxon>
        <taxon>Insecta</taxon>
        <taxon>Pterygota</taxon>
        <taxon>Neoptera</taxon>
        <taxon>Paraneoptera</taxon>
        <taxon>Hemiptera</taxon>
        <taxon>Sternorrhyncha</taxon>
        <taxon>Aphidomorpha</taxon>
        <taxon>Aphidoidea</taxon>
        <taxon>Aphididae</taxon>
        <taxon>Aphidini</taxon>
        <taxon>Aphis</taxon>
        <taxon>Aphis</taxon>
    </lineage>
</organism>
<keyword evidence="2" id="KW-1185">Reference proteome</keyword>
<evidence type="ECO:0000313" key="1">
    <source>
        <dbReference type="EMBL" id="KAE9523539.1"/>
    </source>
</evidence>
<sequence length="286" mass="34418">MYNIYTITFLNATFFFNINSAYCITDKIMTKSCIFAIKIEYISSERVLQNNVSCFIFCFELMNHTFDGGRRMEILNDVMIMDSTITIATKILNEVMNVLILQWCMFFFVSVYSITSRNNALISNYGGGFRCKSEYPWCIIEVKIFKKIEKNKKKMTEKREFLRKISFRQNRIFYFAITQKLIDYLKFEFIRNMSKLRKFAILKIWYKILHKFFFKYLVDKFFLALSKYLKILYKVPHIIHRHNFFLLAFEVQILTKIRQNYEYLQIILPLKHKPPFSPTTGNYILG</sequence>
<dbReference type="Proteomes" id="UP000475862">
    <property type="component" value="Unassembled WGS sequence"/>
</dbReference>